<feature type="transmembrane region" description="Helical" evidence="1">
    <location>
        <begin position="12"/>
        <end position="33"/>
    </location>
</feature>
<gene>
    <name evidence="3" type="ORF">DEAC_c01600</name>
</gene>
<proteinExistence type="predicted"/>
<dbReference type="AlphaFoldDB" id="A0A0J1FWF6"/>
<evidence type="ECO:0000259" key="2">
    <source>
        <dbReference type="Pfam" id="PF09992"/>
    </source>
</evidence>
<dbReference type="STRING" id="476652.DEAC_c01600"/>
<dbReference type="Pfam" id="PF09992">
    <property type="entry name" value="NAGPA"/>
    <property type="match status" value="1"/>
</dbReference>
<dbReference type="EMBL" id="LDZY01000001">
    <property type="protein sequence ID" value="KLU67755.1"/>
    <property type="molecule type" value="Genomic_DNA"/>
</dbReference>
<keyword evidence="4" id="KW-1185">Reference proteome</keyword>
<reference evidence="3 4" key="1">
    <citation type="submission" date="2015-06" db="EMBL/GenBank/DDBJ databases">
        <title>Draft genome of the moderately acidophilic sulfate reducer Candidatus Desulfosporosinus acididurans strain M1.</title>
        <authorList>
            <person name="Poehlein A."/>
            <person name="Petzsch P."/>
            <person name="Johnson B.D."/>
            <person name="Schloemann M."/>
            <person name="Daniel R."/>
            <person name="Muehling M."/>
        </authorList>
    </citation>
    <scope>NUCLEOTIDE SEQUENCE [LARGE SCALE GENOMIC DNA]</scope>
    <source>
        <strain evidence="3 4">M1</strain>
    </source>
</reference>
<feature type="domain" description="Phosphodiester glycosidase" evidence="2">
    <location>
        <begin position="142"/>
        <end position="320"/>
    </location>
</feature>
<keyword evidence="1" id="KW-1133">Transmembrane helix</keyword>
<dbReference type="RefSeq" id="WP_047808125.1">
    <property type="nucleotide sequence ID" value="NZ_LDZY01000001.1"/>
</dbReference>
<evidence type="ECO:0000313" key="3">
    <source>
        <dbReference type="EMBL" id="KLU67755.1"/>
    </source>
</evidence>
<evidence type="ECO:0000256" key="1">
    <source>
        <dbReference type="SAM" id="Phobius"/>
    </source>
</evidence>
<protein>
    <recommendedName>
        <fullName evidence="2">Phosphodiester glycosidase domain-containing protein</fullName>
    </recommendedName>
</protein>
<accession>A0A0J1FWF6</accession>
<keyword evidence="1" id="KW-0472">Membrane</keyword>
<name>A0A0J1FWF6_9FIRM</name>
<organism evidence="3 4">
    <name type="scientific">Desulfosporosinus acididurans</name>
    <dbReference type="NCBI Taxonomy" id="476652"/>
    <lineage>
        <taxon>Bacteria</taxon>
        <taxon>Bacillati</taxon>
        <taxon>Bacillota</taxon>
        <taxon>Clostridia</taxon>
        <taxon>Eubacteriales</taxon>
        <taxon>Desulfitobacteriaceae</taxon>
        <taxon>Desulfosporosinus</taxon>
    </lineage>
</organism>
<keyword evidence="1" id="KW-0812">Transmembrane</keyword>
<dbReference type="PANTHER" id="PTHR40446:SF2">
    <property type="entry name" value="N-ACETYLGLUCOSAMINE-1-PHOSPHODIESTER ALPHA-N-ACETYLGLUCOSAMINIDASE"/>
    <property type="match status" value="1"/>
</dbReference>
<dbReference type="InterPro" id="IPR018711">
    <property type="entry name" value="NAGPA"/>
</dbReference>
<comment type="caution">
    <text evidence="3">The sequence shown here is derived from an EMBL/GenBank/DDBJ whole genome shotgun (WGS) entry which is preliminary data.</text>
</comment>
<dbReference type="Proteomes" id="UP000036356">
    <property type="component" value="Unassembled WGS sequence"/>
</dbReference>
<dbReference type="PATRIC" id="fig|476652.3.peg.157"/>
<evidence type="ECO:0000313" key="4">
    <source>
        <dbReference type="Proteomes" id="UP000036356"/>
    </source>
</evidence>
<dbReference type="PANTHER" id="PTHR40446">
    <property type="entry name" value="N-ACETYLGLUCOSAMINE-1-PHOSPHODIESTER ALPHA-N-ACETYLGLUCOSAMINIDASE"/>
    <property type="match status" value="1"/>
</dbReference>
<sequence>MKKKRTIRIKKILAFLVYNLILAVILAPFVLFWGPFQALKTVAVGSVYTSRHPQFVKAFLSQDEINKIMDSGYGKGVLTSQDISRSSVVNDANSGITIEDIQGPSFKGKVMLIKDPKRIKLAVTKQIGTTGERVSDLVHDMGAIAGINAGGFYDPNGKGNGAFPDGLTVQNGKLVHNNVGNQKVNIVGFNDQGKLVIGDMTASQLEEKHIQEAVSFGPNLIVNGKSVIQGDGGWGIAPRTGIGQTADGTVIFVVIDGRQPTWSIGATLRDLMNVFNDYHAVNAVNLDGGSSSELVYDGKVQNKLWDIFGERYIPTAFVVTP</sequence>